<accession>A0A3S0QC46</accession>
<dbReference type="PANTHER" id="PTHR42815:SF2">
    <property type="entry name" value="FAD-BINDING, PUTATIVE (AFU_ORTHOLOGUE AFUA_6G07600)-RELATED"/>
    <property type="match status" value="1"/>
</dbReference>
<dbReference type="RefSeq" id="WP_097622873.1">
    <property type="nucleotide sequence ID" value="NZ_ML133769.1"/>
</dbReference>
<dbReference type="GO" id="GO:0016491">
    <property type="term" value="F:oxidoreductase activity"/>
    <property type="evidence" value="ECO:0007669"/>
    <property type="project" value="InterPro"/>
</dbReference>
<gene>
    <name evidence="3" type="ORF">EFR84_22680</name>
</gene>
<dbReference type="AlphaFoldDB" id="A0A3S0QC46"/>
<name>A0A3S0QC46_9HYPH</name>
<protein>
    <recommendedName>
        <fullName evidence="2">FAD-binding FR-type domain-containing protein</fullName>
    </recommendedName>
</protein>
<dbReference type="EMBL" id="RJTJ01000022">
    <property type="protein sequence ID" value="RUM01281.1"/>
    <property type="molecule type" value="Genomic_DNA"/>
</dbReference>
<dbReference type="SUPFAM" id="SSF50475">
    <property type="entry name" value="FMN-binding split barrel"/>
    <property type="match status" value="1"/>
</dbReference>
<comment type="caution">
    <text evidence="3">The sequence shown here is derived from an EMBL/GenBank/DDBJ whole genome shotgun (WGS) entry which is preliminary data.</text>
</comment>
<proteinExistence type="predicted"/>
<sequence>MTGSIRKSHRQHEGELRIQARRHTPPEQTEAIRGVIHDEMSRQHVVYYARLQYLPLGVLDESGRPWVTILCNPETTAPSTELLVVRARVNPDDPFVRAVCSPMPGARLFAGVAIDFATRSRVKLSGSVDAATFDGRSLALALRATEHMGNCPKYITVRDLRPNVRTPSTTPLGTELSSAARDILRRASTIFIATRHSDRDPSESDMGLNHRGGPKGFLRSFDDEHGTHLVLPDYSGNRFYQSLGNVETDPVMGVAIPDFTTGAMLQVTGRARNLFDEDASRIMPGATLITLITIDEALLTTGALDLEIAGGEQLSPYNPKPRILASETPSNRHPLAMKATLVDVIEESTLVSTFTFALPREAELVPGGHAIFDFGSRFDRSYQHMNNLDPQSLNDDYVRTYTVSEVSPDRRQISITVKKAGVVSSYLHSLANRRVPPIEIDLLGFGGTFTCLEEGRVLPHMLWVAGGVGITPFIAMHRALRDSGRPMPEVKLFYSCRGDEIALIDGMTDIEVRVLDSTGKAQSAGGHGRRVYPRRLRATDFDDVPTLEQAIVFVCGPDRFMADVRAWLEPKIDPGRLRFESFDF</sequence>
<dbReference type="SUPFAM" id="SSF63380">
    <property type="entry name" value="Riboflavin synthase domain-like"/>
    <property type="match status" value="1"/>
</dbReference>
<dbReference type="PANTHER" id="PTHR42815">
    <property type="entry name" value="FAD-BINDING, PUTATIVE (AFU_ORTHOLOGUE AFUA_6G07600)-RELATED"/>
    <property type="match status" value="1"/>
</dbReference>
<dbReference type="Proteomes" id="UP000278081">
    <property type="component" value="Unassembled WGS sequence"/>
</dbReference>
<organism evidence="3 4">
    <name type="scientific">Rhizobium chutanense</name>
    <dbReference type="NCBI Taxonomy" id="2035448"/>
    <lineage>
        <taxon>Bacteria</taxon>
        <taxon>Pseudomonadati</taxon>
        <taxon>Pseudomonadota</taxon>
        <taxon>Alphaproteobacteria</taxon>
        <taxon>Hyphomicrobiales</taxon>
        <taxon>Rhizobiaceae</taxon>
        <taxon>Rhizobium/Agrobacterium group</taxon>
        <taxon>Rhizobium</taxon>
    </lineage>
</organism>
<dbReference type="Pfam" id="PF00175">
    <property type="entry name" value="NAD_binding_1"/>
    <property type="match status" value="1"/>
</dbReference>
<dbReference type="InterPro" id="IPR012349">
    <property type="entry name" value="Split_barrel_FMN-bd"/>
</dbReference>
<evidence type="ECO:0000256" key="1">
    <source>
        <dbReference type="SAM" id="MobiDB-lite"/>
    </source>
</evidence>
<dbReference type="PROSITE" id="PS51384">
    <property type="entry name" value="FAD_FR"/>
    <property type="match status" value="1"/>
</dbReference>
<dbReference type="InterPro" id="IPR039261">
    <property type="entry name" value="FNR_nucleotide-bd"/>
</dbReference>
<evidence type="ECO:0000259" key="2">
    <source>
        <dbReference type="PROSITE" id="PS51384"/>
    </source>
</evidence>
<dbReference type="InterPro" id="IPR017927">
    <property type="entry name" value="FAD-bd_FR_type"/>
</dbReference>
<reference evidence="3 4" key="1">
    <citation type="submission" date="2018-11" db="EMBL/GenBank/DDBJ databases">
        <title>Rhizobium chutanense sp. nov., isolated from root nodules of Phaseolus vulgaris in China.</title>
        <authorList>
            <person name="Huo Y."/>
        </authorList>
    </citation>
    <scope>NUCLEOTIDE SEQUENCE [LARGE SCALE GENOMIC DNA]</scope>
    <source>
        <strain evidence="3 4">C16</strain>
    </source>
</reference>
<dbReference type="InterPro" id="IPR001433">
    <property type="entry name" value="OxRdtase_FAD/NAD-bd"/>
</dbReference>
<evidence type="ECO:0000313" key="4">
    <source>
        <dbReference type="Proteomes" id="UP000278081"/>
    </source>
</evidence>
<dbReference type="Gene3D" id="2.40.30.10">
    <property type="entry name" value="Translation factors"/>
    <property type="match status" value="1"/>
</dbReference>
<dbReference type="Gene3D" id="3.40.50.80">
    <property type="entry name" value="Nucleotide-binding domain of ferredoxin-NADP reductase (FNR) module"/>
    <property type="match status" value="1"/>
</dbReference>
<evidence type="ECO:0000313" key="3">
    <source>
        <dbReference type="EMBL" id="RUM01281.1"/>
    </source>
</evidence>
<feature type="domain" description="FAD-binding FR-type" evidence="2">
    <location>
        <begin position="334"/>
        <end position="452"/>
    </location>
</feature>
<dbReference type="OrthoDB" id="9786134at2"/>
<feature type="compositionally biased region" description="Basic residues" evidence="1">
    <location>
        <begin position="1"/>
        <end position="10"/>
    </location>
</feature>
<dbReference type="Gene3D" id="2.30.110.10">
    <property type="entry name" value="Electron Transport, Fmn-binding Protein, Chain A"/>
    <property type="match status" value="1"/>
</dbReference>
<feature type="region of interest" description="Disordered" evidence="1">
    <location>
        <begin position="1"/>
        <end position="27"/>
    </location>
</feature>
<dbReference type="SUPFAM" id="SSF52343">
    <property type="entry name" value="Ferredoxin reductase-like, C-terminal NADP-linked domain"/>
    <property type="match status" value="1"/>
</dbReference>
<dbReference type="InterPro" id="IPR017938">
    <property type="entry name" value="Riboflavin_synthase-like_b-brl"/>
</dbReference>